<accession>A0AAD7HVT4</accession>
<dbReference type="GO" id="GO:0016020">
    <property type="term" value="C:membrane"/>
    <property type="evidence" value="ECO:0007669"/>
    <property type="project" value="InterPro"/>
</dbReference>
<comment type="catalytic activity">
    <reaction evidence="10">
        <text>N(4)-(alpha-D-Man-(1-&gt;2)-alpha-D-Man-(1-&gt;2)-alpha-D-Man-(1-&gt;3)-[alpha-D-Man-(1-&gt;2)-alpha-D-Man-(1-&gt;3)-[alpha-D-Man-(1-&gt;2)-alpha-D-Man-(1-&gt;6)]-alpha-D-Man-(1-&gt;6)]-beta-D-Man-(1-&gt;4)-beta-D-GlcNAc-(1-&gt;4)-beta-D-GlcNAc)-L-asparaginyl-[protein] (N-glucan mannose isomer 9A1,2,3B1,2,3) + 4 H2O = N(4)-(alpha-D-Man-(1-&gt;3)-[alpha-D-Man-(1-&gt;3)-[alpha-D-Man-(1-&gt;6)]-alpha-D-Man-(1-&gt;6)]-beta-D-Man-(1-&gt;4)-beta-D-GlcNAc-(1-&gt;4)-beta-D-GlcNAc)-L-asparaginyl-[protein] (N-glucan mannose isomer 5A1,2) + 4 beta-D-mannose</text>
        <dbReference type="Rhea" id="RHEA:56008"/>
        <dbReference type="Rhea" id="RHEA-COMP:14356"/>
        <dbReference type="Rhea" id="RHEA-COMP:14367"/>
        <dbReference type="ChEBI" id="CHEBI:15377"/>
        <dbReference type="ChEBI" id="CHEBI:28563"/>
        <dbReference type="ChEBI" id="CHEBI:59087"/>
        <dbReference type="ChEBI" id="CHEBI:139493"/>
        <dbReference type="EC" id="3.2.1.113"/>
    </reaction>
</comment>
<name>A0AAD7HVT4_9AGAR</name>
<keyword evidence="6 12" id="KW-1015">Disulfide bond</keyword>
<evidence type="ECO:0000256" key="7">
    <source>
        <dbReference type="ARBA" id="ARBA00023180"/>
    </source>
</evidence>
<protein>
    <recommendedName>
        <fullName evidence="13">alpha-1,2-Mannosidase</fullName>
        <ecNumber evidence="13">3.2.1.-</ecNumber>
    </recommendedName>
</protein>
<proteinExistence type="inferred from homology"/>
<reference evidence="14" key="1">
    <citation type="submission" date="2023-03" db="EMBL/GenBank/DDBJ databases">
        <title>Massive genome expansion in bonnet fungi (Mycena s.s.) driven by repeated elements and novel gene families across ecological guilds.</title>
        <authorList>
            <consortium name="Lawrence Berkeley National Laboratory"/>
            <person name="Harder C.B."/>
            <person name="Miyauchi S."/>
            <person name="Viragh M."/>
            <person name="Kuo A."/>
            <person name="Thoen E."/>
            <person name="Andreopoulos B."/>
            <person name="Lu D."/>
            <person name="Skrede I."/>
            <person name="Drula E."/>
            <person name="Henrissat B."/>
            <person name="Morin E."/>
            <person name="Kohler A."/>
            <person name="Barry K."/>
            <person name="LaButti K."/>
            <person name="Morin E."/>
            <person name="Salamov A."/>
            <person name="Lipzen A."/>
            <person name="Mereny Z."/>
            <person name="Hegedus B."/>
            <person name="Baldrian P."/>
            <person name="Stursova M."/>
            <person name="Weitz H."/>
            <person name="Taylor A."/>
            <person name="Grigoriev I.V."/>
            <person name="Nagy L.G."/>
            <person name="Martin F."/>
            <person name="Kauserud H."/>
        </authorList>
    </citation>
    <scope>NUCLEOTIDE SEQUENCE</scope>
    <source>
        <strain evidence="14">CBHHK188m</strain>
    </source>
</reference>
<dbReference type="AlphaFoldDB" id="A0AAD7HVT4"/>
<comment type="cofactor">
    <cofactor evidence="1 11">
        <name>Ca(2+)</name>
        <dbReference type="ChEBI" id="CHEBI:29108"/>
    </cofactor>
</comment>
<dbReference type="PRINTS" id="PR00747">
    <property type="entry name" value="GLYHDRLASE47"/>
</dbReference>
<gene>
    <name evidence="14" type="ORF">DFH07DRAFT_757294</name>
</gene>
<evidence type="ECO:0000256" key="12">
    <source>
        <dbReference type="PIRSR" id="PIRSR601382-3"/>
    </source>
</evidence>
<comment type="similarity">
    <text evidence="3 13">Belongs to the glycosyl hydrolase 47 family.</text>
</comment>
<keyword evidence="8 13" id="KW-0326">Glycosidase</keyword>
<dbReference type="Proteomes" id="UP001215280">
    <property type="component" value="Unassembled WGS sequence"/>
</dbReference>
<keyword evidence="11" id="KW-0106">Calcium</keyword>
<dbReference type="Gene3D" id="1.50.10.10">
    <property type="match status" value="1"/>
</dbReference>
<dbReference type="GO" id="GO:0005975">
    <property type="term" value="P:carbohydrate metabolic process"/>
    <property type="evidence" value="ECO:0007669"/>
    <property type="project" value="InterPro"/>
</dbReference>
<evidence type="ECO:0000256" key="8">
    <source>
        <dbReference type="ARBA" id="ARBA00023295"/>
    </source>
</evidence>
<dbReference type="SUPFAM" id="SSF48225">
    <property type="entry name" value="Seven-hairpin glycosidases"/>
    <property type="match status" value="1"/>
</dbReference>
<dbReference type="InterPro" id="IPR050749">
    <property type="entry name" value="Glycosyl_Hydrolase_47"/>
</dbReference>
<dbReference type="GO" id="GO:0036503">
    <property type="term" value="P:ERAD pathway"/>
    <property type="evidence" value="ECO:0007669"/>
    <property type="project" value="UniProtKB-ARBA"/>
</dbReference>
<evidence type="ECO:0000256" key="3">
    <source>
        <dbReference type="ARBA" id="ARBA00007658"/>
    </source>
</evidence>
<dbReference type="GO" id="GO:0005783">
    <property type="term" value="C:endoplasmic reticulum"/>
    <property type="evidence" value="ECO:0007669"/>
    <property type="project" value="TreeGrafter"/>
</dbReference>
<organism evidence="14 15">
    <name type="scientific">Mycena maculata</name>
    <dbReference type="NCBI Taxonomy" id="230809"/>
    <lineage>
        <taxon>Eukaryota</taxon>
        <taxon>Fungi</taxon>
        <taxon>Dikarya</taxon>
        <taxon>Basidiomycota</taxon>
        <taxon>Agaricomycotina</taxon>
        <taxon>Agaricomycetes</taxon>
        <taxon>Agaricomycetidae</taxon>
        <taxon>Agaricales</taxon>
        <taxon>Marasmiineae</taxon>
        <taxon>Mycenaceae</taxon>
        <taxon>Mycena</taxon>
    </lineage>
</organism>
<keyword evidence="4" id="KW-0732">Signal</keyword>
<dbReference type="InterPro" id="IPR012341">
    <property type="entry name" value="6hp_glycosidase-like_sf"/>
</dbReference>
<dbReference type="GO" id="GO:0005509">
    <property type="term" value="F:calcium ion binding"/>
    <property type="evidence" value="ECO:0007669"/>
    <property type="project" value="InterPro"/>
</dbReference>
<keyword evidence="15" id="KW-1185">Reference proteome</keyword>
<evidence type="ECO:0000256" key="1">
    <source>
        <dbReference type="ARBA" id="ARBA00001913"/>
    </source>
</evidence>
<comment type="pathway">
    <text evidence="2">Protein modification; protein glycosylation.</text>
</comment>
<keyword evidence="5 13" id="KW-0378">Hydrolase</keyword>
<evidence type="ECO:0000256" key="13">
    <source>
        <dbReference type="RuleBase" id="RU361193"/>
    </source>
</evidence>
<evidence type="ECO:0000313" key="14">
    <source>
        <dbReference type="EMBL" id="KAJ7728424.1"/>
    </source>
</evidence>
<dbReference type="InterPro" id="IPR036026">
    <property type="entry name" value="Seven-hairpin_glycosidases"/>
</dbReference>
<evidence type="ECO:0000256" key="2">
    <source>
        <dbReference type="ARBA" id="ARBA00004922"/>
    </source>
</evidence>
<dbReference type="EMBL" id="JARJLG010000205">
    <property type="protein sequence ID" value="KAJ7728424.1"/>
    <property type="molecule type" value="Genomic_DNA"/>
</dbReference>
<sequence>MGWSHCSEIWPGRSPAYSCHRDAAKQFFVTSYNAYKGFAFGHDDLAPVSETLSDGRNGWVASIVDAMVRLYASSSMWFSQDIFEEATNFSSKIDFSKSQTSDTTTIRYVGGLLSSYELSGKKYPALVAKAQALADKMTFAWIGDNAVPFGYMDFSTNTPTIATASHCFLHQVLCILIAPNPSYLNSHKFVLPRGRSLASPLTGAVFLGLAAQGIDPASGESIGGYVTWGGGSDSYLEYMLKYARLTNTDDPIYIDTWKTAVDSSIRRCSRHTSTVGEHRYLADYDGADGKIRHVGSHLACCLAGNWLIGIVIPCIGRRTQLNGSNRGKLLKNQTIVDIALELNDGCWANLSSSGTDSTGIGPEAFAYISSDGNFTGGNGISADQLVFYKKHGFYITTSYYIMRPEVLESDFQAWRITGHTKYLDRAASAIASFNKHLPATVAFAALNDVDSLDGELIDDMQSFWFAEVLKYLYLTFDDPEHVSLDNYVFNTDCQPFEAPPALDSYAGSGKLVPAKPFIVQSGPPLPAISPNAYVPRKESGSSMNCFCAVTIRWDNMPACGCLKTACLKRRKSSISSESQLER</sequence>
<comment type="catalytic activity">
    <reaction evidence="9">
        <text>N(4)-(alpha-D-Man-(1-&gt;2)-alpha-D-Man-(1-&gt;2)-alpha-D-Man-(1-&gt;3)-[alpha-D-Man-(1-&gt;3)-[alpha-D-Man-(1-&gt;2)-alpha-D-Man-(1-&gt;6)]-alpha-D-Man-(1-&gt;6)]-beta-D-Man-(1-&gt;4)-beta-D-GlcNAc-(1-&gt;4)-beta-D-GlcNAc)-L-asparaginyl-[protein] (N-glucan mannose isomer 8A1,2,3B1,3) + 3 H2O = N(4)-(alpha-D-Man-(1-&gt;3)-[alpha-D-Man-(1-&gt;3)-[alpha-D-Man-(1-&gt;6)]-alpha-D-Man-(1-&gt;6)]-beta-D-Man-(1-&gt;4)-beta-D-GlcNAc-(1-&gt;4)-beta-D-GlcNAc)-L-asparaginyl-[protein] (N-glucan mannose isomer 5A1,2) + 3 beta-D-mannose</text>
        <dbReference type="Rhea" id="RHEA:56028"/>
        <dbReference type="Rhea" id="RHEA-COMP:14358"/>
        <dbReference type="Rhea" id="RHEA-COMP:14367"/>
        <dbReference type="ChEBI" id="CHEBI:15377"/>
        <dbReference type="ChEBI" id="CHEBI:28563"/>
        <dbReference type="ChEBI" id="CHEBI:59087"/>
        <dbReference type="ChEBI" id="CHEBI:60628"/>
        <dbReference type="EC" id="3.2.1.113"/>
    </reaction>
</comment>
<comment type="caution">
    <text evidence="14">The sequence shown here is derived from an EMBL/GenBank/DDBJ whole genome shotgun (WGS) entry which is preliminary data.</text>
</comment>
<feature type="binding site" evidence="11">
    <location>
        <position position="491"/>
    </location>
    <ligand>
        <name>Ca(2+)</name>
        <dbReference type="ChEBI" id="CHEBI:29108"/>
    </ligand>
</feature>
<keyword evidence="11" id="KW-0479">Metal-binding</keyword>
<feature type="disulfide bond" evidence="12">
    <location>
        <begin position="300"/>
        <end position="346"/>
    </location>
</feature>
<dbReference type="PANTHER" id="PTHR11742">
    <property type="entry name" value="MANNOSYL-OLIGOSACCHARIDE ALPHA-1,2-MANNOSIDASE-RELATED"/>
    <property type="match status" value="1"/>
</dbReference>
<evidence type="ECO:0000256" key="9">
    <source>
        <dbReference type="ARBA" id="ARBA00047669"/>
    </source>
</evidence>
<evidence type="ECO:0000256" key="6">
    <source>
        <dbReference type="ARBA" id="ARBA00023157"/>
    </source>
</evidence>
<evidence type="ECO:0000256" key="5">
    <source>
        <dbReference type="ARBA" id="ARBA00022801"/>
    </source>
</evidence>
<evidence type="ECO:0000256" key="4">
    <source>
        <dbReference type="ARBA" id="ARBA00022729"/>
    </source>
</evidence>
<evidence type="ECO:0000313" key="15">
    <source>
        <dbReference type="Proteomes" id="UP001215280"/>
    </source>
</evidence>
<dbReference type="PANTHER" id="PTHR11742:SF101">
    <property type="entry name" value="MANNOSYL-OLIGOSACCHARIDE ALPHA-1,2-MANNOSIDASE 1B"/>
    <property type="match status" value="1"/>
</dbReference>
<evidence type="ECO:0000256" key="11">
    <source>
        <dbReference type="PIRSR" id="PIRSR601382-2"/>
    </source>
</evidence>
<dbReference type="Pfam" id="PF01532">
    <property type="entry name" value="Glyco_hydro_47"/>
    <property type="match status" value="1"/>
</dbReference>
<evidence type="ECO:0000256" key="10">
    <source>
        <dbReference type="ARBA" id="ARBA00048605"/>
    </source>
</evidence>
<dbReference type="EC" id="3.2.1.-" evidence="13"/>
<keyword evidence="7" id="KW-0325">Glycoprotein</keyword>
<dbReference type="InterPro" id="IPR001382">
    <property type="entry name" value="Glyco_hydro_47"/>
</dbReference>
<dbReference type="GO" id="GO:0004571">
    <property type="term" value="F:mannosyl-oligosaccharide 1,2-alpha-mannosidase activity"/>
    <property type="evidence" value="ECO:0007669"/>
    <property type="project" value="UniProtKB-EC"/>
</dbReference>